<organism evidence="1 2">
    <name type="scientific">Desulfohalobium retbaense (strain ATCC 49708 / DSM 5692 / JCM 16813 / HR100)</name>
    <dbReference type="NCBI Taxonomy" id="485915"/>
    <lineage>
        <taxon>Bacteria</taxon>
        <taxon>Pseudomonadati</taxon>
        <taxon>Thermodesulfobacteriota</taxon>
        <taxon>Desulfovibrionia</taxon>
        <taxon>Desulfovibrionales</taxon>
        <taxon>Desulfohalobiaceae</taxon>
        <taxon>Desulfohalobium</taxon>
    </lineage>
</organism>
<dbReference type="AlphaFoldDB" id="C8X2Z8"/>
<sequence length="68" mass="7398">MTILATNTKPSTGILSDRQEPAWLLPLMTLFTWLSHYGCIATAKVSGAPLARLDLGSYLISPRHLSSI</sequence>
<name>C8X2Z8_DESRD</name>
<evidence type="ECO:0000313" key="1">
    <source>
        <dbReference type="EMBL" id="ACV68795.1"/>
    </source>
</evidence>
<protein>
    <submittedName>
        <fullName evidence="1">Uncharacterized protein</fullName>
    </submittedName>
</protein>
<gene>
    <name evidence="1" type="ordered locus">Dret_1509</name>
</gene>
<reference evidence="2" key="1">
    <citation type="submission" date="2009-09" db="EMBL/GenBank/DDBJ databases">
        <title>The complete chromosome of Desulfohalobium retbaense DSM 5692.</title>
        <authorList>
            <consortium name="US DOE Joint Genome Institute (JGI-PGF)"/>
            <person name="Lucas S."/>
            <person name="Copeland A."/>
            <person name="Lapidus A."/>
            <person name="Glavina del Rio T."/>
            <person name="Dalin E."/>
            <person name="Tice H."/>
            <person name="Bruce D."/>
            <person name="Goodwin L."/>
            <person name="Pitluck S."/>
            <person name="Kyrpides N."/>
            <person name="Mavromatis K."/>
            <person name="Ivanova N."/>
            <person name="Mikhailova N."/>
            <person name="Munk A.C."/>
            <person name="Brettin T."/>
            <person name="Detter J.C."/>
            <person name="Han C."/>
            <person name="Tapia R."/>
            <person name="Larimer F."/>
            <person name="Land M."/>
            <person name="Hauser L."/>
            <person name="Markowitz V."/>
            <person name="Cheng J.-F."/>
            <person name="Hugenholtz P."/>
            <person name="Woyke T."/>
            <person name="Wu D."/>
            <person name="Spring S."/>
            <person name="Klenk H.-P."/>
            <person name="Eisen J.A."/>
        </authorList>
    </citation>
    <scope>NUCLEOTIDE SEQUENCE [LARGE SCALE GENOMIC DNA]</scope>
    <source>
        <strain evidence="2">DSM 5692</strain>
    </source>
</reference>
<reference evidence="1 2" key="2">
    <citation type="journal article" date="2010" name="Stand. Genomic Sci.">
        <title>Complete genome sequence of Desulfohalobium retbaense type strain (HR(100)).</title>
        <authorList>
            <person name="Spring S."/>
            <person name="Nolan M."/>
            <person name="Lapidus A."/>
            <person name="Glavina Del Rio T."/>
            <person name="Copeland A."/>
            <person name="Tice H."/>
            <person name="Cheng J.F."/>
            <person name="Lucas S."/>
            <person name="Land M."/>
            <person name="Chen F."/>
            <person name="Bruce D."/>
            <person name="Goodwin L."/>
            <person name="Pitluck S."/>
            <person name="Ivanova N."/>
            <person name="Mavromatis K."/>
            <person name="Mikhailova N."/>
            <person name="Pati A."/>
            <person name="Chen A."/>
            <person name="Palaniappan K."/>
            <person name="Hauser L."/>
            <person name="Chang Y.J."/>
            <person name="Jeffries C.D."/>
            <person name="Munk C."/>
            <person name="Kiss H."/>
            <person name="Chain P."/>
            <person name="Han C."/>
            <person name="Brettin T."/>
            <person name="Detter J.C."/>
            <person name="Schuler E."/>
            <person name="Goker M."/>
            <person name="Rohde M."/>
            <person name="Bristow J."/>
            <person name="Eisen J.A."/>
            <person name="Markowitz V."/>
            <person name="Hugenholtz P."/>
            <person name="Kyrpides N.C."/>
            <person name="Klenk H.P."/>
        </authorList>
    </citation>
    <scope>NUCLEOTIDE SEQUENCE [LARGE SCALE GENOMIC DNA]</scope>
    <source>
        <strain evidence="1 2">DSM 5692</strain>
    </source>
</reference>
<dbReference type="Proteomes" id="UP000001052">
    <property type="component" value="Chromosome"/>
</dbReference>
<dbReference type="KEGG" id="drt:Dret_1509"/>
<proteinExistence type="predicted"/>
<dbReference type="HOGENOM" id="CLU_2787107_0_0_7"/>
<accession>C8X2Z8</accession>
<keyword evidence="2" id="KW-1185">Reference proteome</keyword>
<evidence type="ECO:0000313" key="2">
    <source>
        <dbReference type="Proteomes" id="UP000001052"/>
    </source>
</evidence>
<dbReference type="EMBL" id="CP001734">
    <property type="protein sequence ID" value="ACV68795.1"/>
    <property type="molecule type" value="Genomic_DNA"/>
</dbReference>